<comment type="caution">
    <text evidence="2">The sequence shown here is derived from an EMBL/GenBank/DDBJ whole genome shotgun (WGS) entry which is preliminary data.</text>
</comment>
<protein>
    <submittedName>
        <fullName evidence="2">Uncharacterized protein</fullName>
    </submittedName>
</protein>
<dbReference type="OrthoDB" id="5235778at2759"/>
<feature type="compositionally biased region" description="Polar residues" evidence="1">
    <location>
        <begin position="477"/>
        <end position="488"/>
    </location>
</feature>
<evidence type="ECO:0000256" key="1">
    <source>
        <dbReference type="SAM" id="MobiDB-lite"/>
    </source>
</evidence>
<accession>A0A4S8RF97</accession>
<name>A0A4S8RF97_9HELO</name>
<evidence type="ECO:0000313" key="3">
    <source>
        <dbReference type="Proteomes" id="UP000308671"/>
    </source>
</evidence>
<feature type="compositionally biased region" description="Polar residues" evidence="1">
    <location>
        <begin position="437"/>
        <end position="450"/>
    </location>
</feature>
<evidence type="ECO:0000313" key="2">
    <source>
        <dbReference type="EMBL" id="THV55265.1"/>
    </source>
</evidence>
<dbReference type="AlphaFoldDB" id="A0A4S8RF97"/>
<feature type="region of interest" description="Disordered" evidence="1">
    <location>
        <begin position="477"/>
        <end position="505"/>
    </location>
</feature>
<feature type="region of interest" description="Disordered" evidence="1">
    <location>
        <begin position="388"/>
        <end position="464"/>
    </location>
</feature>
<sequence>MQYELYEWPLKITIVNSQPVSIASISNVNHQLSCTHYKMNDLPKEERQIAKSMAKNSDTFQIITSVPHIVNQPKPSQPTSGSSNIKSIDIYSDSDDEPEEDKKVEGRSARQGTAEEVITVSSYPKRNRPSVNYDEAIWNINIPSPKRTKLAPTPSIPKLRGVIVGTWKDSEQLDDRDKHIVHGFIDDGERLRFRIYGTNRQHTKSLAIPPGAYGCWVKFQNIAFDPYLSAKTVEQIKEYVILKSQENQKQSDGLPRESQDVDHDVSAKVTDIQSSPKPEILLGFWADSNQVDTKDKHAVFGTIVVNSNHKFRFMIRKSTRDGRFVLGNFPVGPGNYQVQYEKIVLEEYLSKLKRSEVEQYILIRQREMLEGGDRDSRSQQLNAVKLAKAAVASQNPPDPNPSGHNVPNPDPEIEQSSKRKEISRGKIADRNQPPHLQGSNNKSTENTMGDQSAPHRKSSAERQLAKSMNKLNKTWEAQQEAKTQQPVTSPCPEPAASGSSLTNDNVKIHGGIKYTRRQNGIFEGKHVGPPQLLNIDGEDYVEYRVLTKATTF</sequence>
<proteinExistence type="predicted"/>
<feature type="region of interest" description="Disordered" evidence="1">
    <location>
        <begin position="68"/>
        <end position="113"/>
    </location>
</feature>
<organism evidence="2 3">
    <name type="scientific">Botrytis galanthina</name>
    <dbReference type="NCBI Taxonomy" id="278940"/>
    <lineage>
        <taxon>Eukaryota</taxon>
        <taxon>Fungi</taxon>
        <taxon>Dikarya</taxon>
        <taxon>Ascomycota</taxon>
        <taxon>Pezizomycotina</taxon>
        <taxon>Leotiomycetes</taxon>
        <taxon>Helotiales</taxon>
        <taxon>Sclerotiniaceae</taxon>
        <taxon>Botrytis</taxon>
    </lineage>
</organism>
<feature type="compositionally biased region" description="Basic and acidic residues" evidence="1">
    <location>
        <begin position="415"/>
        <end position="429"/>
    </location>
</feature>
<dbReference type="EMBL" id="PQXL01000011">
    <property type="protein sequence ID" value="THV55265.1"/>
    <property type="molecule type" value="Genomic_DNA"/>
</dbReference>
<feature type="compositionally biased region" description="Low complexity" evidence="1">
    <location>
        <begin position="82"/>
        <end position="91"/>
    </location>
</feature>
<gene>
    <name evidence="2" type="ORF">BGAL_0011g00440</name>
</gene>
<keyword evidence="3" id="KW-1185">Reference proteome</keyword>
<reference evidence="2 3" key="1">
    <citation type="submission" date="2017-12" db="EMBL/GenBank/DDBJ databases">
        <title>Comparative genomics of Botrytis spp.</title>
        <authorList>
            <person name="Valero-Jimenez C.A."/>
            <person name="Tapia P."/>
            <person name="Veloso J."/>
            <person name="Silva-Moreno E."/>
            <person name="Staats M."/>
            <person name="Valdes J.H."/>
            <person name="Van Kan J.A.L."/>
        </authorList>
    </citation>
    <scope>NUCLEOTIDE SEQUENCE [LARGE SCALE GENOMIC DNA]</scope>
    <source>
        <strain evidence="2 3">MUCL435</strain>
    </source>
</reference>
<dbReference type="Proteomes" id="UP000308671">
    <property type="component" value="Unassembled WGS sequence"/>
</dbReference>